<evidence type="ECO:0000313" key="8">
    <source>
        <dbReference type="Proteomes" id="UP000317835"/>
    </source>
</evidence>
<dbReference type="AlphaFoldDB" id="A0A518GZ22"/>
<proteinExistence type="inferred from homology"/>
<dbReference type="Gene3D" id="3.90.226.10">
    <property type="entry name" value="2-enoyl-CoA Hydratase, Chain A, domain 1"/>
    <property type="match status" value="1"/>
</dbReference>
<name>A0A518GZ22_9BACT</name>
<dbReference type="Gene3D" id="2.30.42.10">
    <property type="match status" value="1"/>
</dbReference>
<dbReference type="GO" id="GO:0006508">
    <property type="term" value="P:proteolysis"/>
    <property type="evidence" value="ECO:0007669"/>
    <property type="project" value="UniProtKB-KW"/>
</dbReference>
<dbReference type="FunFam" id="3.90.226.10:FF:000090">
    <property type="entry name" value="Tail-specific protease"/>
    <property type="match status" value="1"/>
</dbReference>
<gene>
    <name evidence="7" type="primary">prc</name>
    <name evidence="7" type="ORF">ElP_17150</name>
</gene>
<dbReference type="Pfam" id="PF11818">
    <property type="entry name" value="DUF3340"/>
    <property type="match status" value="1"/>
</dbReference>
<dbReference type="InterPro" id="IPR036034">
    <property type="entry name" value="PDZ_sf"/>
</dbReference>
<dbReference type="RefSeq" id="WP_145268266.1">
    <property type="nucleotide sequence ID" value="NZ_CP036426.1"/>
</dbReference>
<evidence type="ECO:0000256" key="1">
    <source>
        <dbReference type="ARBA" id="ARBA00009179"/>
    </source>
</evidence>
<evidence type="ECO:0000259" key="6">
    <source>
        <dbReference type="PROSITE" id="PS50106"/>
    </source>
</evidence>
<dbReference type="SUPFAM" id="SSF52096">
    <property type="entry name" value="ClpP/crotonase"/>
    <property type="match status" value="1"/>
</dbReference>
<evidence type="ECO:0000256" key="4">
    <source>
        <dbReference type="ARBA" id="ARBA00022825"/>
    </source>
</evidence>
<evidence type="ECO:0000256" key="5">
    <source>
        <dbReference type="RuleBase" id="RU004404"/>
    </source>
</evidence>
<feature type="domain" description="PDZ" evidence="6">
    <location>
        <begin position="238"/>
        <end position="306"/>
    </location>
</feature>
<dbReference type="Proteomes" id="UP000317835">
    <property type="component" value="Chromosome"/>
</dbReference>
<dbReference type="Pfam" id="PF03572">
    <property type="entry name" value="Peptidase_S41"/>
    <property type="match status" value="1"/>
</dbReference>
<dbReference type="PANTHER" id="PTHR32060:SF22">
    <property type="entry name" value="CARBOXYL-TERMINAL-PROCESSING PEPTIDASE 3, CHLOROPLASTIC"/>
    <property type="match status" value="1"/>
</dbReference>
<dbReference type="PROSITE" id="PS50106">
    <property type="entry name" value="PDZ"/>
    <property type="match status" value="1"/>
</dbReference>
<dbReference type="SMART" id="SM00245">
    <property type="entry name" value="TSPc"/>
    <property type="match status" value="1"/>
</dbReference>
<sequence>MPRSSAHRFKGVAAVLGVAVGVSALLGAQDAEIEPNQADRLTARIVAELIERAHLSKPEIGDEVSARWHGRYIESLDRGKLFFTKADIEEFEPFKDQLDDQIQRGDLSFAQVVFDRFLTRLDERFAVINELLDAGFDFEAEETYVDDPEALDYPADAEEAKERWRKELKYQLLVQMLGDTEYDEAVKRLKIRYKDNLYRYFHQFEMLELMEYYLTALSQSVDPHSEYMGWKNLEDMMNQQLQLSLEGIGASLTMEDGLPVIKEIIPGGAAAKDGRLKPEDKILAVEKEEGGELVDFYEKKISDVVRVIRGPRGTEVRLVVQPAGTKERETYVITREKIELADQHAKGEVIEAEAPDGTPLKFGVINLPSFYGDTAAVRRGDEDAVSATIDCEKLLEGFNEQGVDCVLIDLRGNGGGLLLEAISLSGLFIDSGPVVRVRDADGVLPYDDEDAGTAYDGPLAVLISHTSASASEIFAGVIKDYGRGLIVGDSSTFGKGTVQSIIDLNNWLRNPEGFPNLGALRLTIQQFYRANGMSTQVRGVTPDIHIPSVADHIEQLGEGEMDNALAFDKIDALPHDHYNRVPAELVSQLTERSLERRRGSEKFQKQAEAIQKFIDRQNRKELPLKKDLFFAEFEKDEDEEVQELIEQPEAVTSGRAGGEGDEKTVWNLDSFYNAEVTKIVADYITLGAEVVAAAPVPAADLAGGRRN</sequence>
<dbReference type="NCBIfam" id="TIGR00225">
    <property type="entry name" value="prc"/>
    <property type="match status" value="1"/>
</dbReference>
<dbReference type="InterPro" id="IPR040573">
    <property type="entry name" value="TSP_N"/>
</dbReference>
<keyword evidence="3 5" id="KW-0378">Hydrolase</keyword>
<dbReference type="InterPro" id="IPR020992">
    <property type="entry name" value="Tail_Prtase_C"/>
</dbReference>
<accession>A0A518GZ22</accession>
<dbReference type="PANTHER" id="PTHR32060">
    <property type="entry name" value="TAIL-SPECIFIC PROTEASE"/>
    <property type="match status" value="1"/>
</dbReference>
<dbReference type="EMBL" id="CP036426">
    <property type="protein sequence ID" value="QDV33835.1"/>
    <property type="molecule type" value="Genomic_DNA"/>
</dbReference>
<dbReference type="Pfam" id="PF17804">
    <property type="entry name" value="TSP_NTD"/>
    <property type="match status" value="1"/>
</dbReference>
<dbReference type="CDD" id="cd07560">
    <property type="entry name" value="Peptidase_S41_CPP"/>
    <property type="match status" value="1"/>
</dbReference>
<dbReference type="Pfam" id="PF00595">
    <property type="entry name" value="PDZ"/>
    <property type="match status" value="1"/>
</dbReference>
<dbReference type="SMART" id="SM00228">
    <property type="entry name" value="PDZ"/>
    <property type="match status" value="1"/>
</dbReference>
<dbReference type="GO" id="GO:0007165">
    <property type="term" value="P:signal transduction"/>
    <property type="evidence" value="ECO:0007669"/>
    <property type="project" value="TreeGrafter"/>
</dbReference>
<dbReference type="InterPro" id="IPR005151">
    <property type="entry name" value="Tail-specific_protease"/>
</dbReference>
<reference evidence="7 8" key="1">
    <citation type="submission" date="2019-02" db="EMBL/GenBank/DDBJ databases">
        <title>Deep-cultivation of Planctomycetes and their phenomic and genomic characterization uncovers novel biology.</title>
        <authorList>
            <person name="Wiegand S."/>
            <person name="Jogler M."/>
            <person name="Boedeker C."/>
            <person name="Pinto D."/>
            <person name="Vollmers J."/>
            <person name="Rivas-Marin E."/>
            <person name="Kohn T."/>
            <person name="Peeters S.H."/>
            <person name="Heuer A."/>
            <person name="Rast P."/>
            <person name="Oberbeckmann S."/>
            <person name="Bunk B."/>
            <person name="Jeske O."/>
            <person name="Meyerdierks A."/>
            <person name="Storesund J.E."/>
            <person name="Kallscheuer N."/>
            <person name="Luecker S."/>
            <person name="Lage O.M."/>
            <person name="Pohl T."/>
            <person name="Merkel B.J."/>
            <person name="Hornburger P."/>
            <person name="Mueller R.-W."/>
            <person name="Bruemmer F."/>
            <person name="Labrenz M."/>
            <person name="Spormann A.M."/>
            <person name="Op den Camp H."/>
            <person name="Overmann J."/>
            <person name="Amann R."/>
            <person name="Jetten M.S.M."/>
            <person name="Mascher T."/>
            <person name="Medema M.H."/>
            <person name="Devos D.P."/>
            <person name="Kaster A.-K."/>
            <person name="Ovreas L."/>
            <person name="Rohde M."/>
            <person name="Galperin M.Y."/>
            <person name="Jogler C."/>
        </authorList>
    </citation>
    <scope>NUCLEOTIDE SEQUENCE [LARGE SCALE GENOMIC DNA]</scope>
    <source>
        <strain evidence="7 8">ElP</strain>
    </source>
</reference>
<dbReference type="GO" id="GO:0004252">
    <property type="term" value="F:serine-type endopeptidase activity"/>
    <property type="evidence" value="ECO:0007669"/>
    <property type="project" value="UniProtKB-EC"/>
</dbReference>
<evidence type="ECO:0000256" key="3">
    <source>
        <dbReference type="ARBA" id="ARBA00022801"/>
    </source>
</evidence>
<comment type="similarity">
    <text evidence="1 5">Belongs to the peptidase S41A family.</text>
</comment>
<keyword evidence="2 5" id="KW-0645">Protease</keyword>
<dbReference type="CDD" id="cd06782">
    <property type="entry name" value="cpPDZ_CPP-like"/>
    <property type="match status" value="1"/>
</dbReference>
<dbReference type="InterPro" id="IPR029045">
    <property type="entry name" value="ClpP/crotonase-like_dom_sf"/>
</dbReference>
<dbReference type="OrthoDB" id="9812068at2"/>
<dbReference type="GO" id="GO:0030288">
    <property type="term" value="C:outer membrane-bounded periplasmic space"/>
    <property type="evidence" value="ECO:0007669"/>
    <property type="project" value="TreeGrafter"/>
</dbReference>
<dbReference type="SUPFAM" id="SSF50156">
    <property type="entry name" value="PDZ domain-like"/>
    <property type="match status" value="1"/>
</dbReference>
<dbReference type="InterPro" id="IPR001478">
    <property type="entry name" value="PDZ"/>
</dbReference>
<keyword evidence="8" id="KW-1185">Reference proteome</keyword>
<evidence type="ECO:0000313" key="7">
    <source>
        <dbReference type="EMBL" id="QDV33835.1"/>
    </source>
</evidence>
<dbReference type="KEGG" id="tpla:ElP_17150"/>
<dbReference type="EC" id="3.4.21.102" evidence="7"/>
<keyword evidence="4 5" id="KW-0720">Serine protease</keyword>
<protein>
    <submittedName>
        <fullName evidence="7">Tail-specific protease</fullName>
        <ecNumber evidence="7">3.4.21.102</ecNumber>
    </submittedName>
</protein>
<dbReference type="InterPro" id="IPR004447">
    <property type="entry name" value="Peptidase_S41A"/>
</dbReference>
<evidence type="ECO:0000256" key="2">
    <source>
        <dbReference type="ARBA" id="ARBA00022670"/>
    </source>
</evidence>
<organism evidence="7 8">
    <name type="scientific">Tautonia plasticadhaerens</name>
    <dbReference type="NCBI Taxonomy" id="2527974"/>
    <lineage>
        <taxon>Bacteria</taxon>
        <taxon>Pseudomonadati</taxon>
        <taxon>Planctomycetota</taxon>
        <taxon>Planctomycetia</taxon>
        <taxon>Isosphaerales</taxon>
        <taxon>Isosphaeraceae</taxon>
        <taxon>Tautonia</taxon>
    </lineage>
</organism>